<feature type="transmembrane region" description="Helical" evidence="1">
    <location>
        <begin position="30"/>
        <end position="49"/>
    </location>
</feature>
<keyword evidence="1" id="KW-1133">Transmembrane helix</keyword>
<name>A0ABT0DMT3_9HYPH</name>
<reference evidence="3" key="2">
    <citation type="submission" date="2023-07" db="EMBL/GenBank/DDBJ databases">
        <title>Ancylobacter moscoviensis sp. nov., facultatively methylotrophic bacteria from activated sludge and the reclassification of Starkeya novella (Starkey 1934) Kelly et al. 2000 as Ancylobacter novellus comb. nov., Starkeya koreensis Im et al. 2006 as Ancylobacter koreensis comb.nov., Angulomicrobium tetraedrale Vasil'eva et al. 1986 as Ancylobacter tetraedralis comb. nov., Angulomicrobium amanitiforme Fritz et al. 2004 as Ancylobacter amanitiformis comb. nov. and Methylorhabdus multivorans Doronina et al. 1996 as Ancylobacter multivorans comb. nov. and emended description of the genus Ancylobacter.</title>
        <authorList>
            <person name="Doronina N."/>
            <person name="Chemodurova A."/>
            <person name="Grouzdev D."/>
            <person name="Koziaeva V."/>
            <person name="Shi W."/>
            <person name="Wu L."/>
            <person name="Kaparullina E."/>
        </authorList>
    </citation>
    <scope>NUCLEOTIDE SEQUENCE [LARGE SCALE GENOMIC DNA]</scope>
    <source>
        <strain evidence="3">Jip08</strain>
    </source>
</reference>
<keyword evidence="1" id="KW-0472">Membrane</keyword>
<comment type="caution">
    <text evidence="2">The sequence shown here is derived from an EMBL/GenBank/DDBJ whole genome shotgun (WGS) entry which is preliminary data.</text>
</comment>
<evidence type="ECO:0000313" key="3">
    <source>
        <dbReference type="Proteomes" id="UP001202867"/>
    </source>
</evidence>
<gene>
    <name evidence="2" type="ORF">MWN33_11120</name>
</gene>
<accession>A0ABT0DMT3</accession>
<evidence type="ECO:0000256" key="1">
    <source>
        <dbReference type="SAM" id="Phobius"/>
    </source>
</evidence>
<evidence type="ECO:0000313" key="2">
    <source>
        <dbReference type="EMBL" id="MCK0208582.1"/>
    </source>
</evidence>
<dbReference type="EMBL" id="JALKCG010000003">
    <property type="protein sequence ID" value="MCK0208582.1"/>
    <property type="molecule type" value="Genomic_DNA"/>
</dbReference>
<dbReference type="RefSeq" id="WP_247200571.1">
    <property type="nucleotide sequence ID" value="NZ_JALKCG010000003.1"/>
</dbReference>
<reference evidence="2 3" key="1">
    <citation type="submission" date="2022-04" db="EMBL/GenBank/DDBJ databases">
        <authorList>
            <person name="Grouzdev D.S."/>
            <person name="Pantiukh K.S."/>
            <person name="Krutkina M.S."/>
        </authorList>
    </citation>
    <scope>NUCLEOTIDE SEQUENCE [LARGE SCALE GENOMIC DNA]</scope>
    <source>
        <strain evidence="2 3">Jip08</strain>
    </source>
</reference>
<proteinExistence type="predicted"/>
<protein>
    <submittedName>
        <fullName evidence="2">Uncharacterized protein</fullName>
    </submittedName>
</protein>
<keyword evidence="1" id="KW-0812">Transmembrane</keyword>
<sequence length="54" mass="5621">MTDPRNRRRARATAIALNAEDARQAMIRRALLAVTGGMIAATAVAALAMKAAGL</sequence>
<keyword evidence="3" id="KW-1185">Reference proteome</keyword>
<organism evidence="2 3">
    <name type="scientific">Ancylobacter koreensis</name>
    <dbReference type="NCBI Taxonomy" id="266121"/>
    <lineage>
        <taxon>Bacteria</taxon>
        <taxon>Pseudomonadati</taxon>
        <taxon>Pseudomonadota</taxon>
        <taxon>Alphaproteobacteria</taxon>
        <taxon>Hyphomicrobiales</taxon>
        <taxon>Xanthobacteraceae</taxon>
        <taxon>Ancylobacter</taxon>
    </lineage>
</organism>
<dbReference type="Proteomes" id="UP001202867">
    <property type="component" value="Unassembled WGS sequence"/>
</dbReference>